<dbReference type="Proteomes" id="UP000319160">
    <property type="component" value="Unassembled WGS sequence"/>
</dbReference>
<feature type="compositionally biased region" description="Basic and acidic residues" evidence="1">
    <location>
        <begin position="445"/>
        <end position="456"/>
    </location>
</feature>
<organism evidence="2 3">
    <name type="scientific">Xylaria flabelliformis</name>
    <dbReference type="NCBI Taxonomy" id="2512241"/>
    <lineage>
        <taxon>Eukaryota</taxon>
        <taxon>Fungi</taxon>
        <taxon>Dikarya</taxon>
        <taxon>Ascomycota</taxon>
        <taxon>Pezizomycotina</taxon>
        <taxon>Sordariomycetes</taxon>
        <taxon>Xylariomycetidae</taxon>
        <taxon>Xylariales</taxon>
        <taxon>Xylariaceae</taxon>
        <taxon>Xylaria</taxon>
    </lineage>
</organism>
<feature type="compositionally biased region" description="Basic and acidic residues" evidence="1">
    <location>
        <begin position="24"/>
        <end position="35"/>
    </location>
</feature>
<gene>
    <name evidence="2" type="ORF">FHL15_009830</name>
</gene>
<dbReference type="OrthoDB" id="5398371at2759"/>
<accession>A0A553HMX3</accession>
<feature type="compositionally biased region" description="Low complexity" evidence="1">
    <location>
        <begin position="1"/>
        <end position="18"/>
    </location>
</feature>
<evidence type="ECO:0000313" key="2">
    <source>
        <dbReference type="EMBL" id="TRX89257.1"/>
    </source>
</evidence>
<reference evidence="3" key="1">
    <citation type="submission" date="2019-06" db="EMBL/GenBank/DDBJ databases">
        <title>Draft genome sequence of the griseofulvin-producing fungus Xylaria cubensis strain G536.</title>
        <authorList>
            <person name="Mead M.E."/>
            <person name="Raja H.A."/>
            <person name="Steenwyk J.L."/>
            <person name="Knowles S.L."/>
            <person name="Oberlies N.H."/>
            <person name="Rokas A."/>
        </authorList>
    </citation>
    <scope>NUCLEOTIDE SEQUENCE [LARGE SCALE GENOMIC DNA]</scope>
    <source>
        <strain evidence="3">G536</strain>
    </source>
</reference>
<evidence type="ECO:0000313" key="3">
    <source>
        <dbReference type="Proteomes" id="UP000319160"/>
    </source>
</evidence>
<feature type="region of interest" description="Disordered" evidence="1">
    <location>
        <begin position="1"/>
        <end position="35"/>
    </location>
</feature>
<protein>
    <recommendedName>
        <fullName evidence="4">BTB domain-containing protein</fullName>
    </recommendedName>
</protein>
<proteinExistence type="predicted"/>
<sequence>MEDSGAAGAQDGGDSSSDPTRSGGGERPEVIVISEHGDVVLDATFQNSRDTIRAARKAATAQTSQPRRGGGGGGDPQPQPKARVRLAFRVELTVLRKQSKYFDKLLGDSHFKEANDVETAFAALKLKGAKARDADVTELPWIAIHDDDAATSYAYRERVFADLLRIVHGAEAKTAQPQITMAFVTTLAVLADRFDCAAAVSKYVATGLKFKWPGTSRGKQQSARDEGSAFSGMSRAGENVLRQKILVSWLLNQPVRFTAATRELIMNGSCQWSSFGEEAEDETTSSATWWYLQDGLEQELQYRRNCILNTLASVPRHFLLLYTSSRSARQCKLGYDSSVACDSYQLGEIFKFLTNKGLLFLVDFSPASLDTIIDTALLPVDNVLATLRQCPGYQIDKNHTNCGLRTRMLPILDFVQGLLSASSVPISRAAWKGNRAAHAWMPNPEARKVNGGAHHDDDDDDDENERPFRFTRALAADQRFRFENTMGAEKFARDLFTATSWDWTAEDQGHDHVSTTPRWTIK</sequence>
<keyword evidence="3" id="KW-1185">Reference proteome</keyword>
<dbReference type="AlphaFoldDB" id="A0A553HMX3"/>
<feature type="region of interest" description="Disordered" evidence="1">
    <location>
        <begin position="53"/>
        <end position="81"/>
    </location>
</feature>
<comment type="caution">
    <text evidence="2">The sequence shown here is derived from an EMBL/GenBank/DDBJ whole genome shotgun (WGS) entry which is preliminary data.</text>
</comment>
<dbReference type="EMBL" id="VFLP01000070">
    <property type="protein sequence ID" value="TRX89257.1"/>
    <property type="molecule type" value="Genomic_DNA"/>
</dbReference>
<evidence type="ECO:0008006" key="4">
    <source>
        <dbReference type="Google" id="ProtNLM"/>
    </source>
</evidence>
<feature type="region of interest" description="Disordered" evidence="1">
    <location>
        <begin position="443"/>
        <end position="465"/>
    </location>
</feature>
<name>A0A553HMX3_9PEZI</name>
<evidence type="ECO:0000256" key="1">
    <source>
        <dbReference type="SAM" id="MobiDB-lite"/>
    </source>
</evidence>